<organism evidence="3 4">
    <name type="scientific">Trachymyrmex cornetzi</name>
    <dbReference type="NCBI Taxonomy" id="471704"/>
    <lineage>
        <taxon>Eukaryota</taxon>
        <taxon>Metazoa</taxon>
        <taxon>Ecdysozoa</taxon>
        <taxon>Arthropoda</taxon>
        <taxon>Hexapoda</taxon>
        <taxon>Insecta</taxon>
        <taxon>Pterygota</taxon>
        <taxon>Neoptera</taxon>
        <taxon>Endopterygota</taxon>
        <taxon>Hymenoptera</taxon>
        <taxon>Apocrita</taxon>
        <taxon>Aculeata</taxon>
        <taxon>Formicoidea</taxon>
        <taxon>Formicidae</taxon>
        <taxon>Myrmicinae</taxon>
        <taxon>Trachymyrmex</taxon>
    </lineage>
</organism>
<feature type="compositionally biased region" description="Basic residues" evidence="1">
    <location>
        <begin position="559"/>
        <end position="570"/>
    </location>
</feature>
<dbReference type="STRING" id="471704.A0A151IZL5"/>
<protein>
    <recommendedName>
        <fullName evidence="2">CCHC-type domain-containing protein</fullName>
    </recommendedName>
</protein>
<dbReference type="Proteomes" id="UP000078492">
    <property type="component" value="Unassembled WGS sequence"/>
</dbReference>
<dbReference type="InterPro" id="IPR036875">
    <property type="entry name" value="Znf_CCHC_sf"/>
</dbReference>
<feature type="compositionally biased region" description="Basic and acidic residues" evidence="1">
    <location>
        <begin position="908"/>
        <end position="924"/>
    </location>
</feature>
<feature type="compositionally biased region" description="Basic and acidic residues" evidence="1">
    <location>
        <begin position="506"/>
        <end position="527"/>
    </location>
</feature>
<gene>
    <name evidence="3" type="ORF">ALC57_13243</name>
</gene>
<evidence type="ECO:0000313" key="4">
    <source>
        <dbReference type="Proteomes" id="UP000078492"/>
    </source>
</evidence>
<dbReference type="GO" id="GO:0008270">
    <property type="term" value="F:zinc ion binding"/>
    <property type="evidence" value="ECO:0007669"/>
    <property type="project" value="InterPro"/>
</dbReference>
<keyword evidence="4" id="KW-1185">Reference proteome</keyword>
<reference evidence="3 4" key="1">
    <citation type="submission" date="2015-09" db="EMBL/GenBank/DDBJ databases">
        <title>Trachymyrmex cornetzi WGS genome.</title>
        <authorList>
            <person name="Nygaard S."/>
            <person name="Hu H."/>
            <person name="Boomsma J."/>
            <person name="Zhang G."/>
        </authorList>
    </citation>
    <scope>NUCLEOTIDE SEQUENCE [LARGE SCALE GENOMIC DNA]</scope>
    <source>
        <strain evidence="3">Tcor2-1</strain>
        <tissue evidence="3">Whole body</tissue>
    </source>
</reference>
<feature type="compositionally biased region" description="Basic and acidic residues" evidence="1">
    <location>
        <begin position="1"/>
        <end position="11"/>
    </location>
</feature>
<feature type="compositionally biased region" description="Basic residues" evidence="1">
    <location>
        <begin position="226"/>
        <end position="236"/>
    </location>
</feature>
<dbReference type="SMART" id="SM00343">
    <property type="entry name" value="ZnF_C2HC"/>
    <property type="match status" value="2"/>
</dbReference>
<name>A0A151IZL5_9HYME</name>
<evidence type="ECO:0000256" key="1">
    <source>
        <dbReference type="SAM" id="MobiDB-lite"/>
    </source>
</evidence>
<evidence type="ECO:0000313" key="3">
    <source>
        <dbReference type="EMBL" id="KYN14546.1"/>
    </source>
</evidence>
<feature type="region of interest" description="Disordered" evidence="1">
    <location>
        <begin position="1"/>
        <end position="90"/>
    </location>
</feature>
<dbReference type="EMBL" id="KQ980684">
    <property type="protein sequence ID" value="KYN14546.1"/>
    <property type="molecule type" value="Genomic_DNA"/>
</dbReference>
<dbReference type="AlphaFoldDB" id="A0A151IZL5"/>
<dbReference type="InterPro" id="IPR001878">
    <property type="entry name" value="Znf_CCHC"/>
</dbReference>
<dbReference type="SUPFAM" id="SSF57756">
    <property type="entry name" value="Retrovirus zinc finger-like domains"/>
    <property type="match status" value="1"/>
</dbReference>
<feature type="region of interest" description="Disordered" evidence="1">
    <location>
        <begin position="413"/>
        <end position="645"/>
    </location>
</feature>
<feature type="domain" description="CCHC-type" evidence="2">
    <location>
        <begin position="834"/>
        <end position="850"/>
    </location>
</feature>
<evidence type="ECO:0000259" key="2">
    <source>
        <dbReference type="SMART" id="SM00343"/>
    </source>
</evidence>
<proteinExistence type="predicted"/>
<feature type="domain" description="CCHC-type" evidence="2">
    <location>
        <begin position="857"/>
        <end position="874"/>
    </location>
</feature>
<sequence>MDMDMKNELSRQELGCLSRSPGDIAPAPGRSTPVASGPGGSREGPAAELPTGSAAESATVRVEEEGGVEASVPTTCVETREVGMTPKPKRKELRLQLERTNVMSITSGASITGLADRIPTLARGEAPLPRRGRSRARGYPKETRIRVVEGEIVNSPIAESVSAETPAFSGSGGGIGAGDAPSNPSSVIEVDTGQEESTGGELTPSISISIEDTEEDLSSSFDQVPRKGKKRGRKPKGSNCPGSHALSRLGSRRMEFEDDELDREDFFQISKRGGHGLKKRRGLVECLLDDRLTSCQKDAVEEVTALFPQMSPKTIMAETLRVLETAGEAERRTSSMRGDFRRQIKVGVNVAKIAVQRLVSEILRGTGPTDEIRANNLALEKEVIKLRREVDTLRRERQTMRDQISALQNTVQNLEDRRGERGRSRRLTLSSDGETSGADPPKRTRGRDRGERPTRSGGADMAAESLPPAYRPSIGGVRKRLEDRPPRPARIGETGQKALVDTGRAVTDKRGSSYAERTREGTVRDGDGVEVEDDWGPETSPPSTDYPADGEAWVEARTKRARKRLRKKEQKKAALDASAAMRGAKTSKRDSVPPPTVGGTNAGVRRTGASKGAAGVSARSGTRRGPASAGVATRPRVGGPGGAGVRPLLVRENKFRAPRTAAVLIKCAEDKDRSGGVTYAEVMKLARSKISLDDLSIVNTRIRKAQAGGLLIEIPGGEEAGAKAEALVDRIKGVLAETEYKEVQVVRPVRRAELRLIDIDQSVTTEEVAEAIARNGQVRLADVRVGPLRPGRGGLNAVWVQCPLACANKLLGDGRVRVGWTMAGMVPLAKRRLQCFRCFAVGHTRANCLSQVDRTDWCFQCGGSDGHRAAGCRKPPKCPVCAGRGLPSGHRAGATECAPYNGRGQAPNREDTRVRSEGTSDGADRGAPALPMEVPDNMEVENDQIGPH</sequence>
<dbReference type="Gene3D" id="4.10.60.10">
    <property type="entry name" value="Zinc finger, CCHC-type"/>
    <property type="match status" value="1"/>
</dbReference>
<dbReference type="GO" id="GO:0003676">
    <property type="term" value="F:nucleic acid binding"/>
    <property type="evidence" value="ECO:0007669"/>
    <property type="project" value="InterPro"/>
</dbReference>
<accession>A0A151IZL5</accession>
<feature type="region of interest" description="Disordered" evidence="1">
    <location>
        <begin position="893"/>
        <end position="948"/>
    </location>
</feature>
<feature type="region of interest" description="Disordered" evidence="1">
    <location>
        <begin position="161"/>
        <end position="251"/>
    </location>
</feature>